<dbReference type="GO" id="GO:0042910">
    <property type="term" value="F:xenobiotic transmembrane transporter activity"/>
    <property type="evidence" value="ECO:0007669"/>
    <property type="project" value="InterPro"/>
</dbReference>
<evidence type="ECO:0000256" key="6">
    <source>
        <dbReference type="ARBA" id="ARBA00022692"/>
    </source>
</evidence>
<evidence type="ECO:0000256" key="4">
    <source>
        <dbReference type="ARBA" id="ARBA00022448"/>
    </source>
</evidence>
<dbReference type="InterPro" id="IPR048279">
    <property type="entry name" value="MdtK-like"/>
</dbReference>
<dbReference type="AlphaFoldDB" id="A0A1M5VS51"/>
<feature type="transmembrane region" description="Helical" evidence="10">
    <location>
        <begin position="361"/>
        <end position="379"/>
    </location>
</feature>
<evidence type="ECO:0000256" key="8">
    <source>
        <dbReference type="ARBA" id="ARBA00023136"/>
    </source>
</evidence>
<evidence type="ECO:0000313" key="11">
    <source>
        <dbReference type="EMBL" id="SHH78085.1"/>
    </source>
</evidence>
<feature type="transmembrane region" description="Helical" evidence="10">
    <location>
        <begin position="388"/>
        <end position="407"/>
    </location>
</feature>
<dbReference type="Proteomes" id="UP000184268">
    <property type="component" value="Unassembled WGS sequence"/>
</dbReference>
<keyword evidence="6 10" id="KW-0812">Transmembrane</keyword>
<dbReference type="PANTHER" id="PTHR43823">
    <property type="entry name" value="SPORULATION PROTEIN YKVU"/>
    <property type="match status" value="1"/>
</dbReference>
<feature type="transmembrane region" description="Helical" evidence="10">
    <location>
        <begin position="318"/>
        <end position="341"/>
    </location>
</feature>
<dbReference type="GO" id="GO:0005886">
    <property type="term" value="C:plasma membrane"/>
    <property type="evidence" value="ECO:0007669"/>
    <property type="project" value="UniProtKB-SubCell"/>
</dbReference>
<dbReference type="GO" id="GO:0046677">
    <property type="term" value="P:response to antibiotic"/>
    <property type="evidence" value="ECO:0007669"/>
    <property type="project" value="UniProtKB-KW"/>
</dbReference>
<dbReference type="RefSeq" id="WP_067657111.1">
    <property type="nucleotide sequence ID" value="NZ_FQXG01000004.1"/>
</dbReference>
<reference evidence="11 12" key="1">
    <citation type="submission" date="2016-11" db="EMBL/GenBank/DDBJ databases">
        <authorList>
            <person name="Jaros S."/>
            <person name="Januszkiewicz K."/>
            <person name="Wedrychowicz H."/>
        </authorList>
    </citation>
    <scope>NUCLEOTIDE SEQUENCE [LARGE SCALE GENOMIC DNA]</scope>
    <source>
        <strain evidence="11 12">DSM 16917</strain>
    </source>
</reference>
<dbReference type="OrthoDB" id="9811110at2"/>
<keyword evidence="5" id="KW-1003">Cell membrane</keyword>
<keyword evidence="9" id="KW-0046">Antibiotic resistance</keyword>
<keyword evidence="12" id="KW-1185">Reference proteome</keyword>
<feature type="transmembrane region" description="Helical" evidence="10">
    <location>
        <begin position="55"/>
        <end position="80"/>
    </location>
</feature>
<dbReference type="EMBL" id="FQXG01000004">
    <property type="protein sequence ID" value="SHH78085.1"/>
    <property type="molecule type" value="Genomic_DNA"/>
</dbReference>
<dbReference type="InterPro" id="IPR002528">
    <property type="entry name" value="MATE_fam"/>
</dbReference>
<evidence type="ECO:0000256" key="5">
    <source>
        <dbReference type="ARBA" id="ARBA00022475"/>
    </source>
</evidence>
<keyword evidence="7 10" id="KW-1133">Transmembrane helix</keyword>
<evidence type="ECO:0000256" key="9">
    <source>
        <dbReference type="ARBA" id="ARBA00023251"/>
    </source>
</evidence>
<evidence type="ECO:0000256" key="3">
    <source>
        <dbReference type="ARBA" id="ARBA00022106"/>
    </source>
</evidence>
<evidence type="ECO:0000313" key="12">
    <source>
        <dbReference type="Proteomes" id="UP000184268"/>
    </source>
</evidence>
<feature type="transmembrane region" description="Helical" evidence="10">
    <location>
        <begin position="262"/>
        <end position="287"/>
    </location>
</feature>
<feature type="transmembrane region" description="Helical" evidence="10">
    <location>
        <begin position="168"/>
        <end position="189"/>
    </location>
</feature>
<sequence length="450" mass="48135">MGQTQLSQGSVDRQFWRYVLPTVAAMLVSGLYQVIDGIFIGRYVGAEGLAGINLAWPLIGALYGIGMMIGVGSGAVSSLARGEKRPAQARRALGNGFVLIVLLGLVGMTLLGLWGEQALLWQSASGEALIHAQDYLRVFFYAVPLALGGMALPFMVRNDEAPNRATAMIAVGAVLNVLLDALFVALLGWGLTGAAIATALSQAVVMAMGLAHFFSARAQTRLSLGDLTPDWGLSLRSCAIGLSSLLMYSYFSFIVALHNALFLHYADAVLVGAFAIVGYTATLYYLLAEGVASGTQPLISYHYGAGELTRMKQFVQRMLWVAVGSGVLAVLVVNLWVGPIIHLFGGDDRELFDATLLGMRLHLSMMFLDGLIFSAGVLFQSLGMARKATAITLANMLVQLPFLWLLPKLLSVSGIWLAVPVSNLVLSLGVIVLLRREWQRLTTKSQGAPG</sequence>
<feature type="transmembrane region" description="Helical" evidence="10">
    <location>
        <begin position="135"/>
        <end position="156"/>
    </location>
</feature>
<accession>A0A1M5VS51</accession>
<gene>
    <name evidence="11" type="ORF">SAMN02745129_2953</name>
</gene>
<evidence type="ECO:0000256" key="1">
    <source>
        <dbReference type="ARBA" id="ARBA00004429"/>
    </source>
</evidence>
<comment type="subcellular location">
    <subcellularLocation>
        <location evidence="1">Cell inner membrane</location>
        <topology evidence="1">Multi-pass membrane protein</topology>
    </subcellularLocation>
</comment>
<dbReference type="STRING" id="299255.SAMN02745129_2953"/>
<dbReference type="GO" id="GO:0015297">
    <property type="term" value="F:antiporter activity"/>
    <property type="evidence" value="ECO:0007669"/>
    <property type="project" value="InterPro"/>
</dbReference>
<feature type="transmembrane region" description="Helical" evidence="10">
    <location>
        <begin position="195"/>
        <end position="214"/>
    </location>
</feature>
<dbReference type="NCBIfam" id="NF007130">
    <property type="entry name" value="PRK09575.1"/>
    <property type="match status" value="1"/>
</dbReference>
<dbReference type="InterPro" id="IPR045070">
    <property type="entry name" value="MATE_MepA-like"/>
</dbReference>
<proteinExistence type="inferred from homology"/>
<keyword evidence="4" id="KW-0813">Transport</keyword>
<dbReference type="InterPro" id="IPR051327">
    <property type="entry name" value="MATE_MepA_subfamily"/>
</dbReference>
<dbReference type="CDD" id="cd13143">
    <property type="entry name" value="MATE_MepA_like"/>
    <property type="match status" value="1"/>
</dbReference>
<dbReference type="PIRSF" id="PIRSF006603">
    <property type="entry name" value="DinF"/>
    <property type="match status" value="1"/>
</dbReference>
<feature type="transmembrane region" description="Helical" evidence="10">
    <location>
        <begin position="92"/>
        <end position="115"/>
    </location>
</feature>
<feature type="transmembrane region" description="Helical" evidence="10">
    <location>
        <begin position="413"/>
        <end position="434"/>
    </location>
</feature>
<organism evidence="11 12">
    <name type="scientific">Ferrimonas marina</name>
    <dbReference type="NCBI Taxonomy" id="299255"/>
    <lineage>
        <taxon>Bacteria</taxon>
        <taxon>Pseudomonadati</taxon>
        <taxon>Pseudomonadota</taxon>
        <taxon>Gammaproteobacteria</taxon>
        <taxon>Alteromonadales</taxon>
        <taxon>Ferrimonadaceae</taxon>
        <taxon>Ferrimonas</taxon>
    </lineage>
</organism>
<keyword evidence="8 10" id="KW-0472">Membrane</keyword>
<feature type="transmembrane region" description="Helical" evidence="10">
    <location>
        <begin position="235"/>
        <end position="256"/>
    </location>
</feature>
<protein>
    <recommendedName>
        <fullName evidence="3">Multidrug export protein MepA</fullName>
    </recommendedName>
</protein>
<comment type="similarity">
    <text evidence="2">Belongs to the multi antimicrobial extrusion (MATE) (TC 2.A.66.1) family. MepA subfamily.</text>
</comment>
<feature type="transmembrane region" description="Helical" evidence="10">
    <location>
        <begin position="15"/>
        <end position="35"/>
    </location>
</feature>
<evidence type="ECO:0000256" key="7">
    <source>
        <dbReference type="ARBA" id="ARBA00022989"/>
    </source>
</evidence>
<evidence type="ECO:0000256" key="2">
    <source>
        <dbReference type="ARBA" id="ARBA00008417"/>
    </source>
</evidence>
<name>A0A1M5VS51_9GAMM</name>
<evidence type="ECO:0000256" key="10">
    <source>
        <dbReference type="SAM" id="Phobius"/>
    </source>
</evidence>
<dbReference type="Pfam" id="PF01554">
    <property type="entry name" value="MatE"/>
    <property type="match status" value="2"/>
</dbReference>
<dbReference type="PANTHER" id="PTHR43823:SF3">
    <property type="entry name" value="MULTIDRUG EXPORT PROTEIN MEPA"/>
    <property type="match status" value="1"/>
</dbReference>